<evidence type="ECO:0000313" key="2">
    <source>
        <dbReference type="Proteomes" id="UP000007797"/>
    </source>
</evidence>
<dbReference type="AlphaFoldDB" id="F4Q4H8"/>
<keyword evidence="2" id="KW-1185">Reference proteome</keyword>
<reference evidence="2" key="1">
    <citation type="journal article" date="2011" name="Genome Res.">
        <title>Phylogeny-wide analysis of social amoeba genomes highlights ancient origins for complex intercellular communication.</title>
        <authorList>
            <person name="Heidel A.J."/>
            <person name="Lawal H.M."/>
            <person name="Felder M."/>
            <person name="Schilde C."/>
            <person name="Helps N.R."/>
            <person name="Tunggal B."/>
            <person name="Rivero F."/>
            <person name="John U."/>
            <person name="Schleicher M."/>
            <person name="Eichinger L."/>
            <person name="Platzer M."/>
            <person name="Noegel A.A."/>
            <person name="Schaap P."/>
            <person name="Gloeckner G."/>
        </authorList>
    </citation>
    <scope>NUCLEOTIDE SEQUENCE [LARGE SCALE GENOMIC DNA]</scope>
    <source>
        <strain evidence="2">SH3</strain>
    </source>
</reference>
<dbReference type="Gene3D" id="3.80.10.10">
    <property type="entry name" value="Ribonuclease Inhibitor"/>
    <property type="match status" value="1"/>
</dbReference>
<dbReference type="RefSeq" id="XP_004356311.1">
    <property type="nucleotide sequence ID" value="XM_004356258.1"/>
</dbReference>
<dbReference type="EMBL" id="GL883021">
    <property type="protein sequence ID" value="EGG17827.1"/>
    <property type="molecule type" value="Genomic_DNA"/>
</dbReference>
<dbReference type="Proteomes" id="UP000007797">
    <property type="component" value="Unassembled WGS sequence"/>
</dbReference>
<organism evidence="1 2">
    <name type="scientific">Cavenderia fasciculata</name>
    <name type="common">Slime mold</name>
    <name type="synonym">Dictyostelium fasciculatum</name>
    <dbReference type="NCBI Taxonomy" id="261658"/>
    <lineage>
        <taxon>Eukaryota</taxon>
        <taxon>Amoebozoa</taxon>
        <taxon>Evosea</taxon>
        <taxon>Eumycetozoa</taxon>
        <taxon>Dictyostelia</taxon>
        <taxon>Acytosteliales</taxon>
        <taxon>Cavenderiaceae</taxon>
        <taxon>Cavenderia</taxon>
    </lineage>
</organism>
<proteinExistence type="predicted"/>
<gene>
    <name evidence="1" type="ORF">DFA_08828</name>
</gene>
<dbReference type="KEGG" id="dfa:DFA_08828"/>
<dbReference type="GeneID" id="14869553"/>
<evidence type="ECO:0008006" key="3">
    <source>
        <dbReference type="Google" id="ProtNLM"/>
    </source>
</evidence>
<accession>F4Q4H8</accession>
<evidence type="ECO:0000313" key="1">
    <source>
        <dbReference type="EMBL" id="EGG17827.1"/>
    </source>
</evidence>
<sequence length="369" mass="42972">MKNNCPTHFSHTRPYKPLAHDLKSSNQSKLQLTLINKDIFNYISQNCFTVIKLECYQYEGTVEKHGNNAYCVALKHFTTITSDCSHDNDIPKSLHKIDKDKLEQITKVVFYNGDCLQDLIKLLPNLTCIDFSKKEMGGFRELSLENLSKLKSLTKLDLSGVSLQRDGSKHLAEIKNLPLKKLCLPSWDPSLYNGLPAKLKRSITKITADPYMDLSVFPNVNHILITERDTSRWRLPQTVTKVSSKYLEIGFLPHNRQVTKFKTYYMFTNQQKVHTFLKTLSDQCHHVKTVIRYGNCPLNIPNDLFDSFNYRIDYSWSSMEGNSHHYASSQYLRLERINYQPIIIDSHIDIEHHDNDIEYRDNEQQQPDH</sequence>
<dbReference type="InterPro" id="IPR032675">
    <property type="entry name" value="LRR_dom_sf"/>
</dbReference>
<name>F4Q4H8_CACFS</name>
<protein>
    <recommendedName>
        <fullName evidence="3">Leucine-rich repeat-containing protein</fullName>
    </recommendedName>
</protein>
<dbReference type="SUPFAM" id="SSF52047">
    <property type="entry name" value="RNI-like"/>
    <property type="match status" value="1"/>
</dbReference>